<dbReference type="Proteomes" id="UP000198372">
    <property type="component" value="Unassembled WGS sequence"/>
</dbReference>
<evidence type="ECO:0000313" key="3">
    <source>
        <dbReference type="Proteomes" id="UP000198372"/>
    </source>
</evidence>
<keyword evidence="1" id="KW-0472">Membrane</keyword>
<accession>A0A238FDU1</accession>
<evidence type="ECO:0000313" key="2">
    <source>
        <dbReference type="EMBL" id="SCV70949.1"/>
    </source>
</evidence>
<gene>
    <name evidence="2" type="ORF">BQ2448_3711</name>
</gene>
<proteinExistence type="predicted"/>
<evidence type="ECO:0000256" key="1">
    <source>
        <dbReference type="SAM" id="Phobius"/>
    </source>
</evidence>
<sequence>MSNIYALARFTLYHLVHTTILFVTLFVTLLVTLLSVGLTLTRVLLEILNGSLAILKVTLRSASKHLNVHDCATEAWGDVGREKLKDQMTGWKWPSSSAEVVAAFECAGTMVPVVNGGLEQLMVKEFMKNINIEAKRVHLMDGKRSLLGGNTTPCCKGNVTPYNQPLIRPSDYITPNPSRTAEEGSKLSSIVKPKLLWRATHVTVVNCSGPLDHQNEVGRERGCIWTAAGQWDSKPMKRPDV</sequence>
<name>A0A238FDU1_9BASI</name>
<protein>
    <submittedName>
        <fullName evidence="2">BQ2448_3711 protein</fullName>
    </submittedName>
</protein>
<keyword evidence="1" id="KW-0812">Transmembrane</keyword>
<keyword evidence="1" id="KW-1133">Transmembrane helix</keyword>
<dbReference type="OrthoDB" id="10383852at2759"/>
<feature type="transmembrane region" description="Helical" evidence="1">
    <location>
        <begin position="20"/>
        <end position="45"/>
    </location>
</feature>
<dbReference type="EMBL" id="FMSP01000006">
    <property type="protein sequence ID" value="SCV70949.1"/>
    <property type="molecule type" value="Genomic_DNA"/>
</dbReference>
<dbReference type="AlphaFoldDB" id="A0A238FDU1"/>
<keyword evidence="3" id="KW-1185">Reference proteome</keyword>
<reference evidence="3" key="1">
    <citation type="submission" date="2016-09" db="EMBL/GenBank/DDBJ databases">
        <authorList>
            <person name="Jeantristanb JTB J.-T."/>
            <person name="Ricardo R."/>
        </authorList>
    </citation>
    <scope>NUCLEOTIDE SEQUENCE [LARGE SCALE GENOMIC DNA]</scope>
</reference>
<organism evidence="2 3">
    <name type="scientific">Microbotryum intermedium</name>
    <dbReference type="NCBI Taxonomy" id="269621"/>
    <lineage>
        <taxon>Eukaryota</taxon>
        <taxon>Fungi</taxon>
        <taxon>Dikarya</taxon>
        <taxon>Basidiomycota</taxon>
        <taxon>Pucciniomycotina</taxon>
        <taxon>Microbotryomycetes</taxon>
        <taxon>Microbotryales</taxon>
        <taxon>Microbotryaceae</taxon>
        <taxon>Microbotryum</taxon>
    </lineage>
</organism>